<keyword evidence="2" id="KW-1185">Reference proteome</keyword>
<name>A0AAD7WVX5_9TELE</name>
<gene>
    <name evidence="1" type="ORF">AAFF_G00172430</name>
</gene>
<feature type="non-terminal residue" evidence="1">
    <location>
        <position position="52"/>
    </location>
</feature>
<reference evidence="1" key="1">
    <citation type="journal article" date="2023" name="Science">
        <title>Genome structures resolve the early diversification of teleost fishes.</title>
        <authorList>
            <person name="Parey E."/>
            <person name="Louis A."/>
            <person name="Montfort J."/>
            <person name="Bouchez O."/>
            <person name="Roques C."/>
            <person name="Iampietro C."/>
            <person name="Lluch J."/>
            <person name="Castinel A."/>
            <person name="Donnadieu C."/>
            <person name="Desvignes T."/>
            <person name="Floi Bucao C."/>
            <person name="Jouanno E."/>
            <person name="Wen M."/>
            <person name="Mejri S."/>
            <person name="Dirks R."/>
            <person name="Jansen H."/>
            <person name="Henkel C."/>
            <person name="Chen W.J."/>
            <person name="Zahm M."/>
            <person name="Cabau C."/>
            <person name="Klopp C."/>
            <person name="Thompson A.W."/>
            <person name="Robinson-Rechavi M."/>
            <person name="Braasch I."/>
            <person name="Lecointre G."/>
            <person name="Bobe J."/>
            <person name="Postlethwait J.H."/>
            <person name="Berthelot C."/>
            <person name="Roest Crollius H."/>
            <person name="Guiguen Y."/>
        </authorList>
    </citation>
    <scope>NUCLEOTIDE SEQUENCE</scope>
    <source>
        <strain evidence="1">NC1722</strain>
    </source>
</reference>
<organism evidence="1 2">
    <name type="scientific">Aldrovandia affinis</name>
    <dbReference type="NCBI Taxonomy" id="143900"/>
    <lineage>
        <taxon>Eukaryota</taxon>
        <taxon>Metazoa</taxon>
        <taxon>Chordata</taxon>
        <taxon>Craniata</taxon>
        <taxon>Vertebrata</taxon>
        <taxon>Euteleostomi</taxon>
        <taxon>Actinopterygii</taxon>
        <taxon>Neopterygii</taxon>
        <taxon>Teleostei</taxon>
        <taxon>Notacanthiformes</taxon>
        <taxon>Halosauridae</taxon>
        <taxon>Aldrovandia</taxon>
    </lineage>
</organism>
<dbReference type="Proteomes" id="UP001221898">
    <property type="component" value="Unassembled WGS sequence"/>
</dbReference>
<dbReference type="AlphaFoldDB" id="A0AAD7WVX5"/>
<proteinExistence type="predicted"/>
<dbReference type="EMBL" id="JAINUG010000023">
    <property type="protein sequence ID" value="KAJ8411237.1"/>
    <property type="molecule type" value="Genomic_DNA"/>
</dbReference>
<protein>
    <submittedName>
        <fullName evidence="1">Uncharacterized protein</fullName>
    </submittedName>
</protein>
<evidence type="ECO:0000313" key="1">
    <source>
        <dbReference type="EMBL" id="KAJ8411237.1"/>
    </source>
</evidence>
<comment type="caution">
    <text evidence="1">The sequence shown here is derived from an EMBL/GenBank/DDBJ whole genome shotgun (WGS) entry which is preliminary data.</text>
</comment>
<accession>A0AAD7WVX5</accession>
<evidence type="ECO:0000313" key="2">
    <source>
        <dbReference type="Proteomes" id="UP001221898"/>
    </source>
</evidence>
<sequence length="52" mass="5562">MGRSNMRDSFVEMQHCGWGDLAVHTEGSWSEGGTVISDFSCSAYAPPTVVAP</sequence>